<dbReference type="PANTHER" id="PTHR43674:SF2">
    <property type="entry name" value="BETA-UREIDOPROPIONASE"/>
    <property type="match status" value="1"/>
</dbReference>
<dbReference type="PANTHER" id="PTHR43674">
    <property type="entry name" value="NITRILASE C965.09-RELATED"/>
    <property type="match status" value="1"/>
</dbReference>
<reference evidence="3 4" key="1">
    <citation type="submission" date="2018-10" db="EMBL/GenBank/DDBJ databases">
        <title>Isolation from soil.</title>
        <authorList>
            <person name="Hu J."/>
        </authorList>
    </citation>
    <scope>NUCLEOTIDE SEQUENCE [LARGE SCALE GENOMIC DNA]</scope>
    <source>
        <strain evidence="3 4">NEAU-Ht49</strain>
    </source>
</reference>
<dbReference type="CDD" id="cd07197">
    <property type="entry name" value="nitrilase"/>
    <property type="match status" value="1"/>
</dbReference>
<evidence type="ECO:0000313" key="4">
    <source>
        <dbReference type="Proteomes" id="UP000282674"/>
    </source>
</evidence>
<dbReference type="PROSITE" id="PS50263">
    <property type="entry name" value="CN_HYDROLASE"/>
    <property type="match status" value="1"/>
</dbReference>
<keyword evidence="1 3" id="KW-0378">Hydrolase</keyword>
<dbReference type="InterPro" id="IPR003010">
    <property type="entry name" value="C-N_Hydrolase"/>
</dbReference>
<organism evidence="3 4">
    <name type="scientific">Actinomadura harenae</name>
    <dbReference type="NCBI Taxonomy" id="2483351"/>
    <lineage>
        <taxon>Bacteria</taxon>
        <taxon>Bacillati</taxon>
        <taxon>Actinomycetota</taxon>
        <taxon>Actinomycetes</taxon>
        <taxon>Streptosporangiales</taxon>
        <taxon>Thermomonosporaceae</taxon>
        <taxon>Actinomadura</taxon>
    </lineage>
</organism>
<evidence type="ECO:0000313" key="3">
    <source>
        <dbReference type="EMBL" id="RMI41991.1"/>
    </source>
</evidence>
<gene>
    <name evidence="3" type="ORF">EBO15_21185</name>
</gene>
<dbReference type="OrthoDB" id="4532287at2"/>
<dbReference type="Proteomes" id="UP000282674">
    <property type="component" value="Unassembled WGS sequence"/>
</dbReference>
<dbReference type="AlphaFoldDB" id="A0A3M2LX31"/>
<dbReference type="GO" id="GO:0033388">
    <property type="term" value="P:putrescine biosynthetic process from arginine"/>
    <property type="evidence" value="ECO:0007669"/>
    <property type="project" value="TreeGrafter"/>
</dbReference>
<feature type="domain" description="CN hydrolase" evidence="2">
    <location>
        <begin position="5"/>
        <end position="230"/>
    </location>
</feature>
<protein>
    <submittedName>
        <fullName evidence="3">Carbon-nitrogen hydrolase family protein</fullName>
    </submittedName>
</protein>
<dbReference type="InterPro" id="IPR050345">
    <property type="entry name" value="Aliph_Amidase/BUP"/>
</dbReference>
<dbReference type="InterPro" id="IPR036526">
    <property type="entry name" value="C-N_Hydrolase_sf"/>
</dbReference>
<dbReference type="Pfam" id="PF00795">
    <property type="entry name" value="CN_hydrolase"/>
    <property type="match status" value="1"/>
</dbReference>
<evidence type="ECO:0000256" key="1">
    <source>
        <dbReference type="ARBA" id="ARBA00022801"/>
    </source>
</evidence>
<dbReference type="EMBL" id="RFFG01000037">
    <property type="protein sequence ID" value="RMI41991.1"/>
    <property type="molecule type" value="Genomic_DNA"/>
</dbReference>
<dbReference type="Gene3D" id="3.60.110.10">
    <property type="entry name" value="Carbon-nitrogen hydrolase"/>
    <property type="match status" value="1"/>
</dbReference>
<proteinExistence type="predicted"/>
<dbReference type="GO" id="GO:0050126">
    <property type="term" value="F:N-carbamoylputrescine amidase activity"/>
    <property type="evidence" value="ECO:0007669"/>
    <property type="project" value="TreeGrafter"/>
</dbReference>
<dbReference type="RefSeq" id="WP_122196158.1">
    <property type="nucleotide sequence ID" value="NZ_JBHSKC010000002.1"/>
</dbReference>
<evidence type="ECO:0000259" key="2">
    <source>
        <dbReference type="PROSITE" id="PS50263"/>
    </source>
</evidence>
<sequence>MRQSLTIAAAQPKCVSYDVEANAEAHARAVRSADARVVVFPELSLTGYELDAPPIAPDDERLAPIIAACAETGALALVGAPVPGPSIAFLAVDGTGARVAYRKAHLHGVENDLFVPGEPTVIEVDGWRLGLAICRDTRIPEHDAALAALGMDGYLAGVLHADHEAHLLPERARRIIAARGVWVAGASFAGPTGGGFDETCGGSGIWSATGDVLAEAGTAPDDFARATFAP</sequence>
<accession>A0A3M2LX31</accession>
<name>A0A3M2LX31_9ACTN</name>
<keyword evidence="4" id="KW-1185">Reference proteome</keyword>
<comment type="caution">
    <text evidence="3">The sequence shown here is derived from an EMBL/GenBank/DDBJ whole genome shotgun (WGS) entry which is preliminary data.</text>
</comment>
<dbReference type="SUPFAM" id="SSF56317">
    <property type="entry name" value="Carbon-nitrogen hydrolase"/>
    <property type="match status" value="1"/>
</dbReference>